<evidence type="ECO:0000256" key="2">
    <source>
        <dbReference type="ARBA" id="ARBA00023015"/>
    </source>
</evidence>
<dbReference type="GO" id="GO:0003677">
    <property type="term" value="F:DNA binding"/>
    <property type="evidence" value="ECO:0007669"/>
    <property type="project" value="UniProtKB-KW"/>
</dbReference>
<evidence type="ECO:0000256" key="6">
    <source>
        <dbReference type="RuleBase" id="RU000716"/>
    </source>
</evidence>
<keyword evidence="10" id="KW-1185">Reference proteome</keyword>
<feature type="domain" description="RNA polymerase sigma-70 region 2" evidence="7">
    <location>
        <begin position="12"/>
        <end position="76"/>
    </location>
</feature>
<comment type="caution">
    <text evidence="9">The sequence shown here is derived from an EMBL/GenBank/DDBJ whole genome shotgun (WGS) entry which is preliminary data.</text>
</comment>
<evidence type="ECO:0000256" key="1">
    <source>
        <dbReference type="ARBA" id="ARBA00010641"/>
    </source>
</evidence>
<dbReference type="Gene3D" id="1.10.10.10">
    <property type="entry name" value="Winged helix-like DNA-binding domain superfamily/Winged helix DNA-binding domain"/>
    <property type="match status" value="1"/>
</dbReference>
<evidence type="ECO:0000256" key="4">
    <source>
        <dbReference type="ARBA" id="ARBA00023125"/>
    </source>
</evidence>
<dbReference type="GO" id="GO:0016987">
    <property type="term" value="F:sigma factor activity"/>
    <property type="evidence" value="ECO:0007669"/>
    <property type="project" value="UniProtKB-KW"/>
</dbReference>
<dbReference type="EMBL" id="PUEJ01000002">
    <property type="protein sequence ID" value="PRH88441.1"/>
    <property type="molecule type" value="Genomic_DNA"/>
</dbReference>
<dbReference type="CDD" id="cd06171">
    <property type="entry name" value="Sigma70_r4"/>
    <property type="match status" value="1"/>
</dbReference>
<evidence type="ECO:0000259" key="8">
    <source>
        <dbReference type="Pfam" id="PF08281"/>
    </source>
</evidence>
<dbReference type="NCBIfam" id="NF009199">
    <property type="entry name" value="PRK12547.1"/>
    <property type="match status" value="1"/>
</dbReference>
<sequence>MSGDSFKDGLVAHIPSLRAFAASLSGSITLADDLVQDTLLKAWANADKFEPGTNMRAWLFTILRNIYYSLYRKRSREVQDSDGVYAERLAVHADQEGHLAVADFAAALAKLPEEQREALIMVGASGISYEEAAEICGVALGTIKSRVNRARSRLAEMLSTSDVDETGPDAKMLAALRVGGREPPL</sequence>
<name>A0A2S9QGE8_9HYPH</name>
<dbReference type="Pfam" id="PF04542">
    <property type="entry name" value="Sigma70_r2"/>
    <property type="match status" value="1"/>
</dbReference>
<protein>
    <recommendedName>
        <fullName evidence="6">RNA polymerase sigma factor</fullName>
    </recommendedName>
</protein>
<dbReference type="OrthoDB" id="9803470at2"/>
<evidence type="ECO:0000313" key="9">
    <source>
        <dbReference type="EMBL" id="PRH88441.1"/>
    </source>
</evidence>
<dbReference type="InterPro" id="IPR036388">
    <property type="entry name" value="WH-like_DNA-bd_sf"/>
</dbReference>
<evidence type="ECO:0000256" key="3">
    <source>
        <dbReference type="ARBA" id="ARBA00023082"/>
    </source>
</evidence>
<dbReference type="SUPFAM" id="SSF88659">
    <property type="entry name" value="Sigma3 and sigma4 domains of RNA polymerase sigma factors"/>
    <property type="match status" value="1"/>
</dbReference>
<dbReference type="Proteomes" id="UP000237682">
    <property type="component" value="Unassembled WGS sequence"/>
</dbReference>
<comment type="similarity">
    <text evidence="1 6">Belongs to the sigma-70 factor family. ECF subfamily.</text>
</comment>
<dbReference type="PROSITE" id="PS01063">
    <property type="entry name" value="SIGMA70_ECF"/>
    <property type="match status" value="1"/>
</dbReference>
<keyword evidence="4 6" id="KW-0238">DNA-binding</keyword>
<keyword evidence="3 6" id="KW-0731">Sigma factor</keyword>
<dbReference type="PANTHER" id="PTHR43133:SF25">
    <property type="entry name" value="RNA POLYMERASE SIGMA FACTOR RFAY-RELATED"/>
    <property type="match status" value="1"/>
</dbReference>
<dbReference type="InterPro" id="IPR000838">
    <property type="entry name" value="RNA_pol_sigma70_ECF_CS"/>
</dbReference>
<evidence type="ECO:0000256" key="5">
    <source>
        <dbReference type="ARBA" id="ARBA00023163"/>
    </source>
</evidence>
<dbReference type="InterPro" id="IPR039425">
    <property type="entry name" value="RNA_pol_sigma-70-like"/>
</dbReference>
<dbReference type="InterPro" id="IPR007627">
    <property type="entry name" value="RNA_pol_sigma70_r2"/>
</dbReference>
<dbReference type="InterPro" id="IPR013325">
    <property type="entry name" value="RNA_pol_sigma_r2"/>
</dbReference>
<dbReference type="InterPro" id="IPR013324">
    <property type="entry name" value="RNA_pol_sigma_r3/r4-like"/>
</dbReference>
<dbReference type="GO" id="GO:0006352">
    <property type="term" value="P:DNA-templated transcription initiation"/>
    <property type="evidence" value="ECO:0007669"/>
    <property type="project" value="InterPro"/>
</dbReference>
<dbReference type="AlphaFoldDB" id="A0A2S9QGE8"/>
<organism evidence="9 10">
    <name type="scientific">Labrys okinawensis</name>
    <dbReference type="NCBI Taxonomy" id="346911"/>
    <lineage>
        <taxon>Bacteria</taxon>
        <taxon>Pseudomonadati</taxon>
        <taxon>Pseudomonadota</taxon>
        <taxon>Alphaproteobacteria</taxon>
        <taxon>Hyphomicrobiales</taxon>
        <taxon>Xanthobacteraceae</taxon>
        <taxon>Labrys</taxon>
    </lineage>
</organism>
<gene>
    <name evidence="9" type="ORF">C5L14_04135</name>
</gene>
<evidence type="ECO:0000313" key="10">
    <source>
        <dbReference type="Proteomes" id="UP000237682"/>
    </source>
</evidence>
<dbReference type="NCBIfam" id="TIGR02937">
    <property type="entry name" value="sigma70-ECF"/>
    <property type="match status" value="1"/>
</dbReference>
<evidence type="ECO:0000259" key="7">
    <source>
        <dbReference type="Pfam" id="PF04542"/>
    </source>
</evidence>
<dbReference type="Pfam" id="PF08281">
    <property type="entry name" value="Sigma70_r4_2"/>
    <property type="match status" value="1"/>
</dbReference>
<dbReference type="Gene3D" id="1.10.1740.10">
    <property type="match status" value="1"/>
</dbReference>
<dbReference type="InterPro" id="IPR013249">
    <property type="entry name" value="RNA_pol_sigma70_r4_t2"/>
</dbReference>
<reference evidence="9 10" key="1">
    <citation type="submission" date="2018-02" db="EMBL/GenBank/DDBJ databases">
        <title>Whole genome sequencing of endophytic bacterium.</title>
        <authorList>
            <person name="Eedara R."/>
            <person name="Podile A.R."/>
        </authorList>
    </citation>
    <scope>NUCLEOTIDE SEQUENCE [LARGE SCALE GENOMIC DNA]</scope>
    <source>
        <strain evidence="9 10">RP1T</strain>
    </source>
</reference>
<dbReference type="RefSeq" id="WP_105860792.1">
    <property type="nucleotide sequence ID" value="NZ_PUEJ01000002.1"/>
</dbReference>
<keyword evidence="5 6" id="KW-0804">Transcription</keyword>
<accession>A0A2S9QGE8</accession>
<feature type="domain" description="RNA polymerase sigma factor 70 region 4 type 2" evidence="8">
    <location>
        <begin position="104"/>
        <end position="154"/>
    </location>
</feature>
<keyword evidence="2 6" id="KW-0805">Transcription regulation</keyword>
<dbReference type="SUPFAM" id="SSF88946">
    <property type="entry name" value="Sigma2 domain of RNA polymerase sigma factors"/>
    <property type="match status" value="1"/>
</dbReference>
<dbReference type="InterPro" id="IPR014284">
    <property type="entry name" value="RNA_pol_sigma-70_dom"/>
</dbReference>
<dbReference type="PANTHER" id="PTHR43133">
    <property type="entry name" value="RNA POLYMERASE ECF-TYPE SIGMA FACTO"/>
    <property type="match status" value="1"/>
</dbReference>
<proteinExistence type="inferred from homology"/>